<name>A0A8E6IMK1_SALER</name>
<proteinExistence type="predicted"/>
<dbReference type="AlphaFoldDB" id="A0A8E6IMK1"/>
<dbReference type="EMBL" id="CP074596">
    <property type="protein sequence ID" value="QVP52741.1"/>
    <property type="molecule type" value="Genomic_DNA"/>
</dbReference>
<gene>
    <name evidence="1" type="ORF">AIT66_09605</name>
</gene>
<accession>A0A8E6IMK1</accession>
<organism evidence="1">
    <name type="scientific">Salmonella enterica subsp. salamae</name>
    <dbReference type="NCBI Taxonomy" id="59202"/>
    <lineage>
        <taxon>Bacteria</taxon>
        <taxon>Pseudomonadati</taxon>
        <taxon>Pseudomonadota</taxon>
        <taxon>Gammaproteobacteria</taxon>
        <taxon>Enterobacterales</taxon>
        <taxon>Enterobacteriaceae</taxon>
        <taxon>Salmonella</taxon>
    </lineage>
</organism>
<reference evidence="1" key="2">
    <citation type="submission" date="2021-05" db="EMBL/GenBank/DDBJ databases">
        <title>Whole genome PacBio Sequel sequence of Salmonella enterica subsp. enterica.</title>
        <authorList>
            <person name="Hoffmann M."/>
            <person name="Balkey M."/>
            <person name="Luo Y."/>
        </authorList>
    </citation>
    <scope>NUCLEOTIDE SEQUENCE</scope>
    <source>
        <strain evidence="1">CFSAN001015</strain>
    </source>
</reference>
<sequence>MTLITLQCDISHISTIKDHLRLFWLFIPQIVYSQITLRLALNLLLNKVMVSEAHPDAE</sequence>
<protein>
    <submittedName>
        <fullName evidence="1">Uncharacterized protein</fullName>
    </submittedName>
</protein>
<evidence type="ECO:0000313" key="1">
    <source>
        <dbReference type="EMBL" id="QVP52741.1"/>
    </source>
</evidence>
<reference evidence="1" key="1">
    <citation type="submission" date="2018-07" db="EMBL/GenBank/DDBJ databases">
        <authorList>
            <consortium name="GenomeTrakr network: Whole genome sequencing for foodborne pathogen traceback"/>
        </authorList>
    </citation>
    <scope>NUCLEOTIDE SEQUENCE</scope>
    <source>
        <strain evidence="1">CFSAN001015</strain>
    </source>
</reference>